<feature type="domain" description="Thiamine pyrophosphate enzyme central" evidence="5">
    <location>
        <begin position="191"/>
        <end position="324"/>
    </location>
</feature>
<dbReference type="PANTHER" id="PTHR18968">
    <property type="entry name" value="THIAMINE PYROPHOSPHATE ENZYMES"/>
    <property type="match status" value="1"/>
</dbReference>
<comment type="cofactor">
    <cofactor evidence="1">
        <name>thiamine diphosphate</name>
        <dbReference type="ChEBI" id="CHEBI:58937"/>
    </cofactor>
</comment>
<dbReference type="InterPro" id="IPR029061">
    <property type="entry name" value="THDP-binding"/>
</dbReference>
<evidence type="ECO:0000259" key="5">
    <source>
        <dbReference type="Pfam" id="PF00205"/>
    </source>
</evidence>
<dbReference type="InterPro" id="IPR045229">
    <property type="entry name" value="TPP_enz"/>
</dbReference>
<dbReference type="Gene3D" id="3.40.50.1220">
    <property type="entry name" value="TPP-binding domain"/>
    <property type="match status" value="1"/>
</dbReference>
<sequence>MKKTGAQLVRFALEQIGVRHTFGIPGVHNTELYDQLNLSPTITPHLVTHEESASFAADAISRSSNSIGTLLVVPAAGLTHAASGIAEASLDGIAMLVISGGVRTDTGAHYQLHDMDQHSLMAPITKGCFKPTDYSSIIPTIYQAYELAISGEPGPVYVEVPVNLQLLTGEVEHMPSYQPAVATAEVDQASIEQAAQLLLSANQVGLFVGWGATKASKHVIELAELLAAPVSTTLQGLGVIDARHPLHTGMSFGESAVPAAQKAFSKVDCLFAIATRFSEIPTGSFGLTVPDNLIHLDINPNVFNKNYPAVHTLEGDAERLLPKLIEAIKAQRRQAKPFQAMAQTIAQDKADYVNQWLAHDSGKRVNPMNFFQSLRQQLADDAMVICDDGNHTFLTAELLPIHCNGGFISPTDFNAMGYCIPATIGAKLASPERQVIGIVGDGAAAMTGLEALTASHNQLGITWFIFNDGELSQISQAQQVPYNRKTCTVLPTMDWKGVAMATQCEYLLLDDAQRADEVIAKAFQFNQSGKPVYVDVRIDYSKSTRFTQGAVKTNFNRFDLGTKVRFLSRAVWRRIKTD</sequence>
<feature type="domain" description="Thiamine pyrophosphate enzyme N-terminal TPP-binding" evidence="7">
    <location>
        <begin position="4"/>
        <end position="119"/>
    </location>
</feature>
<dbReference type="Pfam" id="PF00205">
    <property type="entry name" value="TPP_enzyme_M"/>
    <property type="match status" value="1"/>
</dbReference>
<dbReference type="InterPro" id="IPR011766">
    <property type="entry name" value="TPP_enzyme_TPP-bd"/>
</dbReference>
<dbReference type="GO" id="GO:0050660">
    <property type="term" value="F:flavin adenine dinucleotide binding"/>
    <property type="evidence" value="ECO:0007669"/>
    <property type="project" value="TreeGrafter"/>
</dbReference>
<evidence type="ECO:0000256" key="4">
    <source>
        <dbReference type="RuleBase" id="RU362132"/>
    </source>
</evidence>
<reference evidence="8 9" key="1">
    <citation type="journal article" date="2014" name="Int. J. Syst. Evol. Microbiol.">
        <title>Complete genome sequence of Corynebacterium casei LMG S-19264T (=DSM 44701T), isolated from a smear-ripened cheese.</title>
        <authorList>
            <consortium name="US DOE Joint Genome Institute (JGI-PGF)"/>
            <person name="Walter F."/>
            <person name="Albersmeier A."/>
            <person name="Kalinowski J."/>
            <person name="Ruckert C."/>
        </authorList>
    </citation>
    <scope>NUCLEOTIDE SEQUENCE [LARGE SCALE GENOMIC DNA]</scope>
    <source>
        <strain evidence="8 9">NBRC 112785</strain>
    </source>
</reference>
<dbReference type="GO" id="GO:0005948">
    <property type="term" value="C:acetolactate synthase complex"/>
    <property type="evidence" value="ECO:0007669"/>
    <property type="project" value="TreeGrafter"/>
</dbReference>
<dbReference type="GO" id="GO:0009099">
    <property type="term" value="P:L-valine biosynthetic process"/>
    <property type="evidence" value="ECO:0007669"/>
    <property type="project" value="TreeGrafter"/>
</dbReference>
<dbReference type="Gene3D" id="3.40.50.970">
    <property type="match status" value="2"/>
</dbReference>
<evidence type="ECO:0000256" key="1">
    <source>
        <dbReference type="ARBA" id="ARBA00001964"/>
    </source>
</evidence>
<organism evidence="8 9">
    <name type="scientific">Paraferrimonas haliotis</name>
    <dbReference type="NCBI Taxonomy" id="2013866"/>
    <lineage>
        <taxon>Bacteria</taxon>
        <taxon>Pseudomonadati</taxon>
        <taxon>Pseudomonadota</taxon>
        <taxon>Gammaproteobacteria</taxon>
        <taxon>Alteromonadales</taxon>
        <taxon>Ferrimonadaceae</taxon>
        <taxon>Paraferrimonas</taxon>
    </lineage>
</organism>
<dbReference type="Pfam" id="PF02776">
    <property type="entry name" value="TPP_enzyme_N"/>
    <property type="match status" value="1"/>
</dbReference>
<dbReference type="GO" id="GO:0009097">
    <property type="term" value="P:isoleucine biosynthetic process"/>
    <property type="evidence" value="ECO:0007669"/>
    <property type="project" value="TreeGrafter"/>
</dbReference>
<dbReference type="SUPFAM" id="SSF52467">
    <property type="entry name" value="DHS-like NAD/FAD-binding domain"/>
    <property type="match status" value="1"/>
</dbReference>
<dbReference type="RefSeq" id="WP_095497616.1">
    <property type="nucleotide sequence ID" value="NZ_BSPO01000001.1"/>
</dbReference>
<dbReference type="InterPro" id="IPR012001">
    <property type="entry name" value="Thiamin_PyroP_enz_TPP-bd_dom"/>
</dbReference>
<dbReference type="AlphaFoldDB" id="A0AA37TM47"/>
<dbReference type="InterPro" id="IPR012000">
    <property type="entry name" value="Thiamin_PyroP_enz_cen_dom"/>
</dbReference>
<dbReference type="CDD" id="cd07035">
    <property type="entry name" value="TPP_PYR_POX_like"/>
    <property type="match status" value="1"/>
</dbReference>
<evidence type="ECO:0000256" key="3">
    <source>
        <dbReference type="ARBA" id="ARBA00023052"/>
    </source>
</evidence>
<evidence type="ECO:0000313" key="9">
    <source>
        <dbReference type="Proteomes" id="UP001157439"/>
    </source>
</evidence>
<proteinExistence type="inferred from homology"/>
<dbReference type="GO" id="GO:0003984">
    <property type="term" value="F:acetolactate synthase activity"/>
    <property type="evidence" value="ECO:0007669"/>
    <property type="project" value="TreeGrafter"/>
</dbReference>
<dbReference type="GO" id="GO:0000287">
    <property type="term" value="F:magnesium ion binding"/>
    <property type="evidence" value="ECO:0007669"/>
    <property type="project" value="InterPro"/>
</dbReference>
<dbReference type="CDD" id="cd00568">
    <property type="entry name" value="TPP_enzymes"/>
    <property type="match status" value="1"/>
</dbReference>
<accession>A0AA37TM47</accession>
<evidence type="ECO:0000256" key="2">
    <source>
        <dbReference type="ARBA" id="ARBA00007812"/>
    </source>
</evidence>
<evidence type="ECO:0000259" key="7">
    <source>
        <dbReference type="Pfam" id="PF02776"/>
    </source>
</evidence>
<keyword evidence="3 4" id="KW-0786">Thiamine pyrophosphate</keyword>
<keyword evidence="9" id="KW-1185">Reference proteome</keyword>
<dbReference type="PROSITE" id="PS00187">
    <property type="entry name" value="TPP_ENZYMES"/>
    <property type="match status" value="1"/>
</dbReference>
<feature type="domain" description="Thiamine pyrophosphate enzyme TPP-binding" evidence="6">
    <location>
        <begin position="389"/>
        <end position="536"/>
    </location>
</feature>
<dbReference type="InterPro" id="IPR000399">
    <property type="entry name" value="TPP-bd_CS"/>
</dbReference>
<dbReference type="InterPro" id="IPR029035">
    <property type="entry name" value="DHS-like_NAD/FAD-binding_dom"/>
</dbReference>
<dbReference type="SUPFAM" id="SSF52518">
    <property type="entry name" value="Thiamin diphosphate-binding fold (THDP-binding)"/>
    <property type="match status" value="2"/>
</dbReference>
<dbReference type="Proteomes" id="UP001157439">
    <property type="component" value="Unassembled WGS sequence"/>
</dbReference>
<evidence type="ECO:0000313" key="8">
    <source>
        <dbReference type="EMBL" id="GLS82043.1"/>
    </source>
</evidence>
<comment type="caution">
    <text evidence="8">The sequence shown here is derived from an EMBL/GenBank/DDBJ whole genome shotgun (WGS) entry which is preliminary data.</text>
</comment>
<dbReference type="Pfam" id="PF02775">
    <property type="entry name" value="TPP_enzyme_C"/>
    <property type="match status" value="1"/>
</dbReference>
<name>A0AA37TM47_9GAMM</name>
<evidence type="ECO:0000259" key="6">
    <source>
        <dbReference type="Pfam" id="PF02775"/>
    </source>
</evidence>
<dbReference type="PANTHER" id="PTHR18968:SF13">
    <property type="entry name" value="ACETOLACTATE SYNTHASE CATALYTIC SUBUNIT, MITOCHONDRIAL"/>
    <property type="match status" value="1"/>
</dbReference>
<dbReference type="EMBL" id="BSPO01000001">
    <property type="protein sequence ID" value="GLS82043.1"/>
    <property type="molecule type" value="Genomic_DNA"/>
</dbReference>
<dbReference type="GO" id="GO:0030976">
    <property type="term" value="F:thiamine pyrophosphate binding"/>
    <property type="evidence" value="ECO:0007669"/>
    <property type="project" value="InterPro"/>
</dbReference>
<comment type="similarity">
    <text evidence="2 4">Belongs to the TPP enzyme family.</text>
</comment>
<gene>
    <name evidence="8" type="ORF">GCM10007894_00200</name>
</gene>
<protein>
    <submittedName>
        <fullName evidence="8">Acetolactate synthase, large subunit, biosynthetic type</fullName>
    </submittedName>
</protein>